<accession>A0A1A8XP82</accession>
<name>A0A1A8XP82_9RHOO</name>
<keyword evidence="2" id="KW-1185">Reference proteome</keyword>
<dbReference type="EMBL" id="FLQY01000114">
    <property type="protein sequence ID" value="SBT06974.1"/>
    <property type="molecule type" value="Genomic_DNA"/>
</dbReference>
<sequence length="47" mass="5766">MVEFYVDFLPLARSLFEWYRVPTSRQLLDSWREWKLIFAILDAPCRS</sequence>
<protein>
    <submittedName>
        <fullName evidence="1">Uncharacterized protein</fullName>
    </submittedName>
</protein>
<evidence type="ECO:0000313" key="2">
    <source>
        <dbReference type="Proteomes" id="UP000199600"/>
    </source>
</evidence>
<reference evidence="1 2" key="1">
    <citation type="submission" date="2016-06" db="EMBL/GenBank/DDBJ databases">
        <authorList>
            <person name="Kjaerup R.B."/>
            <person name="Dalgaard T.S."/>
            <person name="Juul-Madsen H.R."/>
        </authorList>
    </citation>
    <scope>NUCLEOTIDE SEQUENCE [LARGE SCALE GENOMIC DNA]</scope>
    <source>
        <strain evidence="1">2</strain>
    </source>
</reference>
<gene>
    <name evidence="1" type="ORF">PROAA_2000008</name>
</gene>
<dbReference type="Proteomes" id="UP000199600">
    <property type="component" value="Unassembled WGS sequence"/>
</dbReference>
<evidence type="ECO:0000313" key="1">
    <source>
        <dbReference type="EMBL" id="SBT06974.1"/>
    </source>
</evidence>
<dbReference type="AlphaFoldDB" id="A0A1A8XP82"/>
<proteinExistence type="predicted"/>
<organism evidence="1 2">
    <name type="scientific">Candidatus Propionivibrio aalborgensis</name>
    <dbReference type="NCBI Taxonomy" id="1860101"/>
    <lineage>
        <taxon>Bacteria</taxon>
        <taxon>Pseudomonadati</taxon>
        <taxon>Pseudomonadota</taxon>
        <taxon>Betaproteobacteria</taxon>
        <taxon>Rhodocyclales</taxon>
        <taxon>Rhodocyclaceae</taxon>
        <taxon>Propionivibrio</taxon>
    </lineage>
</organism>